<evidence type="ECO:0000313" key="3">
    <source>
        <dbReference type="Proteomes" id="UP001183410"/>
    </source>
</evidence>
<dbReference type="Pfam" id="PF05050">
    <property type="entry name" value="Methyltransf_21"/>
    <property type="match status" value="1"/>
</dbReference>
<evidence type="ECO:0000313" key="2">
    <source>
        <dbReference type="EMBL" id="MDT0266821.1"/>
    </source>
</evidence>
<dbReference type="RefSeq" id="WP_311666861.1">
    <property type="nucleotide sequence ID" value="NZ_JAVREO010000005.1"/>
</dbReference>
<name>A0ABU2JPB1_9ACTN</name>
<dbReference type="SUPFAM" id="SSF53335">
    <property type="entry name" value="S-adenosyl-L-methionine-dependent methyltransferases"/>
    <property type="match status" value="1"/>
</dbReference>
<comment type="caution">
    <text evidence="2">The sequence shown here is derived from an EMBL/GenBank/DDBJ whole genome shotgun (WGS) entry which is preliminary data.</text>
</comment>
<proteinExistence type="predicted"/>
<gene>
    <name evidence="2" type="ORF">RM844_11015</name>
</gene>
<dbReference type="NCBIfam" id="TIGR01444">
    <property type="entry name" value="fkbM_fam"/>
    <property type="match status" value="1"/>
</dbReference>
<dbReference type="InterPro" id="IPR029063">
    <property type="entry name" value="SAM-dependent_MTases_sf"/>
</dbReference>
<dbReference type="PANTHER" id="PTHR34203:SF15">
    <property type="entry name" value="SLL1173 PROTEIN"/>
    <property type="match status" value="1"/>
</dbReference>
<organism evidence="2 3">
    <name type="scientific">Streptomyces chisholmiae</name>
    <dbReference type="NCBI Taxonomy" id="3075540"/>
    <lineage>
        <taxon>Bacteria</taxon>
        <taxon>Bacillati</taxon>
        <taxon>Actinomycetota</taxon>
        <taxon>Actinomycetes</taxon>
        <taxon>Kitasatosporales</taxon>
        <taxon>Streptomycetaceae</taxon>
        <taxon>Streptomyces</taxon>
    </lineage>
</organism>
<protein>
    <submittedName>
        <fullName evidence="2">FkbM family methyltransferase</fullName>
    </submittedName>
</protein>
<dbReference type="EMBL" id="JAVREO010000005">
    <property type="protein sequence ID" value="MDT0266821.1"/>
    <property type="molecule type" value="Genomic_DNA"/>
</dbReference>
<keyword evidence="2" id="KW-0808">Transferase</keyword>
<dbReference type="InterPro" id="IPR052514">
    <property type="entry name" value="SAM-dependent_MTase"/>
</dbReference>
<reference evidence="3" key="1">
    <citation type="submission" date="2023-07" db="EMBL/GenBank/DDBJ databases">
        <title>30 novel species of actinomycetes from the DSMZ collection.</title>
        <authorList>
            <person name="Nouioui I."/>
        </authorList>
    </citation>
    <scope>NUCLEOTIDE SEQUENCE [LARGE SCALE GENOMIC DNA]</scope>
    <source>
        <strain evidence="3">DSM 44915</strain>
    </source>
</reference>
<sequence>MEPHAPARPAVDLNPAELESVVQGLLAPGCPPSGTVRLGPYELDYLAPRAFAYTLRLLFGDRIYDVDELAEPARIIDGGGWLGLSVLRFRALFPEARIVVFEPDPDIFRLLCRNLERNGVQNVEPVQAALADADGRRTFTVTGRDSGSLNAVTRGEPLVVDTRRLSPYTAEPVSLLKLNVEGAEAEVIAELGDRLERVDQVLIEYHGFAELPQTLHEILARLHEAGHTYIVSHFNETNRSCVPPLRLSASYRYFSLIYARRLGATASRG</sequence>
<accession>A0ABU2JPB1</accession>
<feature type="domain" description="Methyltransferase FkbM" evidence="1">
    <location>
        <begin position="91"/>
        <end position="227"/>
    </location>
</feature>
<dbReference type="GO" id="GO:0008168">
    <property type="term" value="F:methyltransferase activity"/>
    <property type="evidence" value="ECO:0007669"/>
    <property type="project" value="UniProtKB-KW"/>
</dbReference>
<dbReference type="Gene3D" id="3.40.50.150">
    <property type="entry name" value="Vaccinia Virus protein VP39"/>
    <property type="match status" value="1"/>
</dbReference>
<evidence type="ECO:0000259" key="1">
    <source>
        <dbReference type="Pfam" id="PF05050"/>
    </source>
</evidence>
<dbReference type="PANTHER" id="PTHR34203">
    <property type="entry name" value="METHYLTRANSFERASE, FKBM FAMILY PROTEIN"/>
    <property type="match status" value="1"/>
</dbReference>
<dbReference type="Proteomes" id="UP001183410">
    <property type="component" value="Unassembled WGS sequence"/>
</dbReference>
<dbReference type="InterPro" id="IPR006342">
    <property type="entry name" value="FkbM_mtfrase"/>
</dbReference>
<keyword evidence="2" id="KW-0489">Methyltransferase</keyword>
<keyword evidence="3" id="KW-1185">Reference proteome</keyword>
<dbReference type="GO" id="GO:0032259">
    <property type="term" value="P:methylation"/>
    <property type="evidence" value="ECO:0007669"/>
    <property type="project" value="UniProtKB-KW"/>
</dbReference>